<feature type="region of interest" description="Disordered" evidence="1">
    <location>
        <begin position="106"/>
        <end position="177"/>
    </location>
</feature>
<keyword evidence="3" id="KW-1185">Reference proteome</keyword>
<accession>A0A176WEB7</accession>
<feature type="compositionally biased region" description="Basic and acidic residues" evidence="1">
    <location>
        <begin position="137"/>
        <end position="177"/>
    </location>
</feature>
<evidence type="ECO:0000313" key="2">
    <source>
        <dbReference type="EMBL" id="OAE30476.1"/>
    </source>
</evidence>
<comment type="caution">
    <text evidence="2">The sequence shown here is derived from an EMBL/GenBank/DDBJ whole genome shotgun (WGS) entry which is preliminary data.</text>
</comment>
<sequence>MALMQILRPQRPTYMMTWQVGFVERALRGERIHWTQIFWTVTRHHIGLLSGGSPSYLSPFLINFYRGMNLLTAEESRSFPMRNVEQEGEERTVFFEMRAPDSRARSKMKARRLILDDDSSPESGRTVRKNCSNQEARSVEKAAQSKDEPIKKKSCTEKGRSTSVEKSRASRRAFEKSRASRAILTEDVPLKRRYVPEEKTQWEEPRAEAAEVLTVSSDTKEDPVALEEVAAKAVEDVAAAEGEPQKATSSWTSTDTIILEKSEEPSVEKTQSAALNAVDVLSVQVLLLLQYLDWKREKYA</sequence>
<dbReference type="EMBL" id="LVLJ01001322">
    <property type="protein sequence ID" value="OAE30476.1"/>
    <property type="molecule type" value="Genomic_DNA"/>
</dbReference>
<reference evidence="2" key="1">
    <citation type="submission" date="2016-03" db="EMBL/GenBank/DDBJ databases">
        <title>Mechanisms controlling the formation of the plant cell surface in tip-growing cells are functionally conserved among land plants.</title>
        <authorList>
            <person name="Honkanen S."/>
            <person name="Jones V.A."/>
            <person name="Morieri G."/>
            <person name="Champion C."/>
            <person name="Hetherington A.J."/>
            <person name="Kelly S."/>
            <person name="Saint-Marcoux D."/>
            <person name="Proust H."/>
            <person name="Prescott H."/>
            <person name="Dolan L."/>
        </authorList>
    </citation>
    <scope>NUCLEOTIDE SEQUENCE [LARGE SCALE GENOMIC DNA]</scope>
    <source>
        <tissue evidence="2">Whole gametophyte</tissue>
    </source>
</reference>
<protein>
    <submittedName>
        <fullName evidence="2">Uncharacterized protein</fullName>
    </submittedName>
</protein>
<evidence type="ECO:0000256" key="1">
    <source>
        <dbReference type="SAM" id="MobiDB-lite"/>
    </source>
</evidence>
<name>A0A176WEB7_MARPO</name>
<dbReference type="Proteomes" id="UP000077202">
    <property type="component" value="Unassembled WGS sequence"/>
</dbReference>
<proteinExistence type="predicted"/>
<evidence type="ECO:0000313" key="3">
    <source>
        <dbReference type="Proteomes" id="UP000077202"/>
    </source>
</evidence>
<gene>
    <name evidence="2" type="ORF">AXG93_942s1190</name>
</gene>
<dbReference type="AlphaFoldDB" id="A0A176WEB7"/>
<organism evidence="2 3">
    <name type="scientific">Marchantia polymorpha subsp. ruderalis</name>
    <dbReference type="NCBI Taxonomy" id="1480154"/>
    <lineage>
        <taxon>Eukaryota</taxon>
        <taxon>Viridiplantae</taxon>
        <taxon>Streptophyta</taxon>
        <taxon>Embryophyta</taxon>
        <taxon>Marchantiophyta</taxon>
        <taxon>Marchantiopsida</taxon>
        <taxon>Marchantiidae</taxon>
        <taxon>Marchantiales</taxon>
        <taxon>Marchantiaceae</taxon>
        <taxon>Marchantia</taxon>
    </lineage>
</organism>